<evidence type="ECO:0000313" key="5">
    <source>
        <dbReference type="Ensembl" id="ENSELUP00000083210.1"/>
    </source>
</evidence>
<keyword evidence="6" id="KW-1185">Reference proteome</keyword>
<name>A0AAY5K4T9_ESOLU</name>
<evidence type="ECO:0000313" key="6">
    <source>
        <dbReference type="Proteomes" id="UP000265140"/>
    </source>
</evidence>
<dbReference type="GO" id="GO:0019205">
    <property type="term" value="F:nucleobase-containing compound kinase activity"/>
    <property type="evidence" value="ECO:0007669"/>
    <property type="project" value="InterPro"/>
</dbReference>
<dbReference type="SUPFAM" id="SSF52540">
    <property type="entry name" value="P-loop containing nucleoside triphosphate hydrolases"/>
    <property type="match status" value="1"/>
</dbReference>
<evidence type="ECO:0000256" key="1">
    <source>
        <dbReference type="ARBA" id="ARBA00022679"/>
    </source>
</evidence>
<dbReference type="PRINTS" id="PR00094">
    <property type="entry name" value="ADENYLTKNASE"/>
</dbReference>
<evidence type="ECO:0000256" key="4">
    <source>
        <dbReference type="RuleBase" id="RU003330"/>
    </source>
</evidence>
<sequence>DPVGFLESCLQKVRELGWPEHRLVIPVPGSSPGSFCYERQPPIQAQFSIESDSDMTESNRRTRNSYLMPVGKWELLAKIIANRELAIQETTIEELKQQFIKHQGASRFIVDGFPHETAEAFTFEDDSPFILACSYQQLHQHLEESHTAGSPDDNTHAIENRLNLKHNITPIANFYQKRALIVMIDANQEDYIFTDICAIVKERLLPNWVEEAGKGEVEI</sequence>
<dbReference type="GO" id="GO:0006139">
    <property type="term" value="P:nucleobase-containing compound metabolic process"/>
    <property type="evidence" value="ECO:0007669"/>
    <property type="project" value="InterPro"/>
</dbReference>
<reference evidence="5 6" key="1">
    <citation type="submission" date="2020-02" db="EMBL/GenBank/DDBJ databases">
        <title>Esox lucius (northern pike) genome, fEsoLuc1, primary haplotype.</title>
        <authorList>
            <person name="Myers G."/>
            <person name="Karagic N."/>
            <person name="Meyer A."/>
            <person name="Pippel M."/>
            <person name="Reichard M."/>
            <person name="Winkler S."/>
            <person name="Tracey A."/>
            <person name="Sims Y."/>
            <person name="Howe K."/>
            <person name="Rhie A."/>
            <person name="Formenti G."/>
            <person name="Durbin R."/>
            <person name="Fedrigo O."/>
            <person name="Jarvis E.D."/>
        </authorList>
    </citation>
    <scope>NUCLEOTIDE SEQUENCE [LARGE SCALE GENOMIC DNA]</scope>
</reference>
<dbReference type="GeneTree" id="ENSGT00940000155917"/>
<dbReference type="Ensembl" id="ENSELUT00000105795.1">
    <property type="protein sequence ID" value="ENSELUP00000083210.1"/>
    <property type="gene ID" value="ENSELUG00000039269.1"/>
</dbReference>
<reference evidence="5" key="3">
    <citation type="submission" date="2025-09" db="UniProtKB">
        <authorList>
            <consortium name="Ensembl"/>
        </authorList>
    </citation>
    <scope>IDENTIFICATION</scope>
</reference>
<organism evidence="5 6">
    <name type="scientific">Esox lucius</name>
    <name type="common">Northern pike</name>
    <dbReference type="NCBI Taxonomy" id="8010"/>
    <lineage>
        <taxon>Eukaryota</taxon>
        <taxon>Metazoa</taxon>
        <taxon>Chordata</taxon>
        <taxon>Craniata</taxon>
        <taxon>Vertebrata</taxon>
        <taxon>Euteleostomi</taxon>
        <taxon>Actinopterygii</taxon>
        <taxon>Neopterygii</taxon>
        <taxon>Teleostei</taxon>
        <taxon>Protacanthopterygii</taxon>
        <taxon>Esociformes</taxon>
        <taxon>Esocidae</taxon>
        <taxon>Esox</taxon>
    </lineage>
</organism>
<reference evidence="5" key="2">
    <citation type="submission" date="2025-08" db="UniProtKB">
        <authorList>
            <consortium name="Ensembl"/>
        </authorList>
    </citation>
    <scope>IDENTIFICATION</scope>
</reference>
<dbReference type="GO" id="GO:0005524">
    <property type="term" value="F:ATP binding"/>
    <property type="evidence" value="ECO:0007669"/>
    <property type="project" value="InterPro"/>
</dbReference>
<proteinExistence type="inferred from homology"/>
<keyword evidence="2" id="KW-0547">Nucleotide-binding</keyword>
<dbReference type="AlphaFoldDB" id="A0AAY5K4T9"/>
<dbReference type="PANTHER" id="PTHR23359">
    <property type="entry name" value="NUCLEOTIDE KINASE"/>
    <property type="match status" value="1"/>
</dbReference>
<dbReference type="Pfam" id="PF00406">
    <property type="entry name" value="ADK"/>
    <property type="match status" value="1"/>
</dbReference>
<dbReference type="InterPro" id="IPR027417">
    <property type="entry name" value="P-loop_NTPase"/>
</dbReference>
<accession>A0AAY5K4T9</accession>
<keyword evidence="3 4" id="KW-0418">Kinase</keyword>
<dbReference type="Gene3D" id="3.40.50.300">
    <property type="entry name" value="P-loop containing nucleotide triphosphate hydrolases"/>
    <property type="match status" value="1"/>
</dbReference>
<comment type="similarity">
    <text evidence="4">Belongs to the adenylate kinase family.</text>
</comment>
<evidence type="ECO:0000256" key="3">
    <source>
        <dbReference type="ARBA" id="ARBA00022777"/>
    </source>
</evidence>
<dbReference type="InterPro" id="IPR000850">
    <property type="entry name" value="Adenylat/UMP-CMP_kin"/>
</dbReference>
<keyword evidence="1 4" id="KW-0808">Transferase</keyword>
<evidence type="ECO:0000256" key="2">
    <source>
        <dbReference type="ARBA" id="ARBA00022741"/>
    </source>
</evidence>
<dbReference type="Proteomes" id="UP000265140">
    <property type="component" value="Chromosome 13"/>
</dbReference>
<protein>
    <submittedName>
        <fullName evidence="5">Adenylate kinase 5, like</fullName>
    </submittedName>
</protein>